<dbReference type="AlphaFoldDB" id="A0A1B9AN33"/>
<dbReference type="RefSeq" id="WP_065411185.1">
    <property type="nucleotide sequence ID" value="NZ_MAYT01000027.1"/>
</dbReference>
<gene>
    <name evidence="1" type="ORF">A8F95_11110</name>
</gene>
<organism evidence="1 2">
    <name type="scientific">Pseudobacillus wudalianchiensis</name>
    <dbReference type="NCBI Taxonomy" id="1743143"/>
    <lineage>
        <taxon>Bacteria</taxon>
        <taxon>Bacillati</taxon>
        <taxon>Bacillota</taxon>
        <taxon>Bacilli</taxon>
        <taxon>Bacillales</taxon>
        <taxon>Bacillaceae</taxon>
        <taxon>Pseudobacillus</taxon>
    </lineage>
</organism>
<name>A0A1B9AN33_9BACI</name>
<reference evidence="2" key="1">
    <citation type="submission" date="2016-05" db="EMBL/GenBank/DDBJ databases">
        <authorList>
            <person name="Liu B."/>
            <person name="Wang J."/>
            <person name="Zhu Y."/>
            <person name="Liu G."/>
            <person name="Chen Q."/>
            <person name="Chen Z."/>
            <person name="Lan J."/>
            <person name="Che J."/>
            <person name="Ge C."/>
            <person name="Shi H."/>
            <person name="Pan Z."/>
            <person name="Liu X."/>
        </authorList>
    </citation>
    <scope>NUCLEOTIDE SEQUENCE [LARGE SCALE GENOMIC DNA]</scope>
    <source>
        <strain evidence="2">FJAT-27215</strain>
    </source>
</reference>
<dbReference type="Proteomes" id="UP000092578">
    <property type="component" value="Unassembled WGS sequence"/>
</dbReference>
<keyword evidence="2" id="KW-1185">Reference proteome</keyword>
<evidence type="ECO:0000313" key="2">
    <source>
        <dbReference type="Proteomes" id="UP000092578"/>
    </source>
</evidence>
<dbReference type="EMBL" id="MAYT01000027">
    <property type="protein sequence ID" value="OCA85216.1"/>
    <property type="molecule type" value="Genomic_DNA"/>
</dbReference>
<comment type="caution">
    <text evidence="1">The sequence shown here is derived from an EMBL/GenBank/DDBJ whole genome shotgun (WGS) entry which is preliminary data.</text>
</comment>
<sequence length="124" mass="14183">MPLILFTKETETRARVDVIHYVTEGLPKETIDLGVMVDLVPEPEDIQGKGYTMLFNPSTKEVWYEYYDRPLSPEEELVQIKQKNRELEASLLEMSMLAANQEQRNIQNEKAIIELTTIIAGGNA</sequence>
<proteinExistence type="predicted"/>
<evidence type="ECO:0000313" key="1">
    <source>
        <dbReference type="EMBL" id="OCA85216.1"/>
    </source>
</evidence>
<accession>A0A1B9AN33</accession>
<protein>
    <submittedName>
        <fullName evidence="1">Uncharacterized protein</fullName>
    </submittedName>
</protein>